<evidence type="ECO:0000313" key="2">
    <source>
        <dbReference type="Proteomes" id="UP000005237"/>
    </source>
</evidence>
<proteinExistence type="predicted"/>
<name>A0A8R1DG04_CAEJA</name>
<keyword evidence="2" id="KW-1185">Reference proteome</keyword>
<reference evidence="1" key="2">
    <citation type="submission" date="2022-06" db="UniProtKB">
        <authorList>
            <consortium name="EnsemblMetazoa"/>
        </authorList>
    </citation>
    <scope>IDENTIFICATION</scope>
    <source>
        <strain evidence="1">DF5081</strain>
    </source>
</reference>
<protein>
    <submittedName>
        <fullName evidence="1">Uncharacterized protein</fullName>
    </submittedName>
</protein>
<accession>A0A8R1DG04</accession>
<evidence type="ECO:0000313" key="1">
    <source>
        <dbReference type="EnsemblMetazoa" id="CJA01043.1"/>
    </source>
</evidence>
<dbReference type="AlphaFoldDB" id="A0A8R1DG04"/>
<reference evidence="2" key="1">
    <citation type="submission" date="2010-08" db="EMBL/GenBank/DDBJ databases">
        <authorList>
            <consortium name="Caenorhabditis japonica Sequencing Consortium"/>
            <person name="Wilson R.K."/>
        </authorList>
    </citation>
    <scope>NUCLEOTIDE SEQUENCE [LARGE SCALE GENOMIC DNA]</scope>
    <source>
        <strain evidence="2">DF5081</strain>
    </source>
</reference>
<dbReference type="EnsemblMetazoa" id="CJA01043.1">
    <property type="protein sequence ID" value="CJA01043.1"/>
    <property type="gene ID" value="WBGene00120247"/>
</dbReference>
<sequence length="112" mass="12957">MVTMVRDAASSPTLFLFSGWTGLRKTTISISFCKGGDGTPKLELLHTQYQRIDILLMLLFRKFRTNQNQSDRACHRLLALRRQPRHLRGERRRSTTARGDVTTRVVERINIT</sequence>
<dbReference type="Proteomes" id="UP000005237">
    <property type="component" value="Unassembled WGS sequence"/>
</dbReference>
<organism evidence="1 2">
    <name type="scientific">Caenorhabditis japonica</name>
    <dbReference type="NCBI Taxonomy" id="281687"/>
    <lineage>
        <taxon>Eukaryota</taxon>
        <taxon>Metazoa</taxon>
        <taxon>Ecdysozoa</taxon>
        <taxon>Nematoda</taxon>
        <taxon>Chromadorea</taxon>
        <taxon>Rhabditida</taxon>
        <taxon>Rhabditina</taxon>
        <taxon>Rhabditomorpha</taxon>
        <taxon>Rhabditoidea</taxon>
        <taxon>Rhabditidae</taxon>
        <taxon>Peloderinae</taxon>
        <taxon>Caenorhabditis</taxon>
    </lineage>
</organism>